<keyword evidence="3" id="KW-1185">Reference proteome</keyword>
<evidence type="ECO:0000256" key="1">
    <source>
        <dbReference type="SAM" id="MobiDB-lite"/>
    </source>
</evidence>
<feature type="compositionally biased region" description="Basic and acidic residues" evidence="1">
    <location>
        <begin position="349"/>
        <end position="358"/>
    </location>
</feature>
<feature type="compositionally biased region" description="Basic and acidic residues" evidence="1">
    <location>
        <begin position="142"/>
        <end position="151"/>
    </location>
</feature>
<feature type="region of interest" description="Disordered" evidence="1">
    <location>
        <begin position="189"/>
        <end position="487"/>
    </location>
</feature>
<accession>A0ABQ8SLR1</accession>
<sequence length="487" mass="53757">MKWNKTIKSPQPHHQIYVISPPETDSEEERFQANCDQMSVGIHLSPKSIDVSSATWPKMKRSDSSSGEMDVERIVRPQTATLERPRILDVALLGKIDMSLTRKGLLSISNLCIAPFDNVQAKRNPRDSRYGGKTRKWHTPRRSTDDKDRIKQLKSQGRGNGNRTDDSWDDDSVSDSSLRVRKVSRALAFGRSPSRGTPVRQVAKDKRVSPVNSVSNTNSPAKQTLKQPSREKRLSPVSSVNSSSSNSNSPSRCSVSKQASKEKRLSPVSSNPSTCPSPSRGSLKKRESPRSSKCPSPSGGPLKKRESPRDSTCPSPSGRSLKKRESPGGSASTSDDGAGRKTIRRPLIVKKDGKDVHEVFVGPKPSDEVPAPCRTCGRPEQPERFHSHPPPSSRKQRHQDDNNNEDPARVNKSSVRKPVPIKYRSGKSNRRKSDAAIPDSSKASSPDPLRRNSSAGAERSPNPWTASRRAAERACSSYWTTREAINR</sequence>
<protein>
    <submittedName>
        <fullName evidence="2">Uncharacterized protein</fullName>
    </submittedName>
</protein>
<organism evidence="2 3">
    <name type="scientific">Periplaneta americana</name>
    <name type="common">American cockroach</name>
    <name type="synonym">Blatta americana</name>
    <dbReference type="NCBI Taxonomy" id="6978"/>
    <lineage>
        <taxon>Eukaryota</taxon>
        <taxon>Metazoa</taxon>
        <taxon>Ecdysozoa</taxon>
        <taxon>Arthropoda</taxon>
        <taxon>Hexapoda</taxon>
        <taxon>Insecta</taxon>
        <taxon>Pterygota</taxon>
        <taxon>Neoptera</taxon>
        <taxon>Polyneoptera</taxon>
        <taxon>Dictyoptera</taxon>
        <taxon>Blattodea</taxon>
        <taxon>Blattoidea</taxon>
        <taxon>Blattidae</taxon>
        <taxon>Blattinae</taxon>
        <taxon>Periplaneta</taxon>
    </lineage>
</organism>
<evidence type="ECO:0000313" key="2">
    <source>
        <dbReference type="EMBL" id="KAJ4434400.1"/>
    </source>
</evidence>
<comment type="caution">
    <text evidence="2">The sequence shown here is derived from an EMBL/GenBank/DDBJ whole genome shotgun (WGS) entry which is preliminary data.</text>
</comment>
<proteinExistence type="predicted"/>
<name>A0ABQ8SLR1_PERAM</name>
<dbReference type="EMBL" id="JAJSOF020000025">
    <property type="protein sequence ID" value="KAJ4434400.1"/>
    <property type="molecule type" value="Genomic_DNA"/>
</dbReference>
<evidence type="ECO:0000313" key="3">
    <source>
        <dbReference type="Proteomes" id="UP001148838"/>
    </source>
</evidence>
<dbReference type="Proteomes" id="UP001148838">
    <property type="component" value="Unassembled WGS sequence"/>
</dbReference>
<feature type="compositionally biased region" description="Basic residues" evidence="1">
    <location>
        <begin position="132"/>
        <end position="141"/>
    </location>
</feature>
<feature type="compositionally biased region" description="Basic and acidic residues" evidence="1">
    <location>
        <begin position="398"/>
        <end position="409"/>
    </location>
</feature>
<feature type="compositionally biased region" description="Low complexity" evidence="1">
    <location>
        <begin position="235"/>
        <end position="256"/>
    </location>
</feature>
<gene>
    <name evidence="2" type="ORF">ANN_22960</name>
</gene>
<feature type="region of interest" description="Disordered" evidence="1">
    <location>
        <begin position="122"/>
        <end position="177"/>
    </location>
</feature>
<reference evidence="2 3" key="1">
    <citation type="journal article" date="2022" name="Allergy">
        <title>Genome assembly and annotation of Periplaneta americana reveal a comprehensive cockroach allergen profile.</title>
        <authorList>
            <person name="Wang L."/>
            <person name="Xiong Q."/>
            <person name="Saelim N."/>
            <person name="Wang L."/>
            <person name="Nong W."/>
            <person name="Wan A.T."/>
            <person name="Shi M."/>
            <person name="Liu X."/>
            <person name="Cao Q."/>
            <person name="Hui J.H.L."/>
            <person name="Sookrung N."/>
            <person name="Leung T.F."/>
            <person name="Tungtrongchitr A."/>
            <person name="Tsui S.K.W."/>
        </authorList>
    </citation>
    <scope>NUCLEOTIDE SEQUENCE [LARGE SCALE GENOMIC DNA]</scope>
    <source>
        <strain evidence="2">PWHHKU_190912</strain>
    </source>
</reference>
<feature type="compositionally biased region" description="Low complexity" evidence="1">
    <location>
        <begin position="209"/>
        <end position="220"/>
    </location>
</feature>
<feature type="compositionally biased region" description="Low complexity" evidence="1">
    <location>
        <begin position="327"/>
        <end position="336"/>
    </location>
</feature>
<feature type="compositionally biased region" description="Polar residues" evidence="1">
    <location>
        <begin position="267"/>
        <end position="280"/>
    </location>
</feature>